<dbReference type="PANTHER" id="PTHR43736:SF1">
    <property type="entry name" value="DIHYDRONEOPTERIN TRIPHOSPHATE DIPHOSPHATASE"/>
    <property type="match status" value="1"/>
</dbReference>
<sequence>MHCFIHQYYLQITEKELNYANFQNIIDLSQINLSNALLKGLSGNVLILNANADLFYQIIMFLDRQENTSIQNISFVVESKKEFKKNLSKHFEVIKASGGLVVNDDKILMIFRRGKWDLPKGKIDEGEKAKIAAIREVAEECNLRTQIQKKLCTTWHHYWMGGRMVIKKTKWYLMSTSNPQEAHPQAEEDIERILWIAPNEIQNLLANSFPSIEFVINQFISQNQTKTS</sequence>
<dbReference type="CDD" id="cd03673">
    <property type="entry name" value="NUDIX_Ap6A_hydrolase"/>
    <property type="match status" value="1"/>
</dbReference>
<keyword evidence="1" id="KW-0378">Hydrolase</keyword>
<dbReference type="InterPro" id="IPR000086">
    <property type="entry name" value="NUDIX_hydrolase_dom"/>
</dbReference>
<dbReference type="EMBL" id="NKXO01000047">
    <property type="protein sequence ID" value="PKQ66457.1"/>
    <property type="molecule type" value="Genomic_DNA"/>
</dbReference>
<feature type="domain" description="Nudix hydrolase" evidence="2">
    <location>
        <begin position="92"/>
        <end position="219"/>
    </location>
</feature>
<dbReference type="Proteomes" id="UP000233387">
    <property type="component" value="Unassembled WGS sequence"/>
</dbReference>
<evidence type="ECO:0000256" key="1">
    <source>
        <dbReference type="ARBA" id="ARBA00022801"/>
    </source>
</evidence>
<dbReference type="GO" id="GO:0016787">
    <property type="term" value="F:hydrolase activity"/>
    <property type="evidence" value="ECO:0007669"/>
    <property type="project" value="UniProtKB-KW"/>
</dbReference>
<comment type="caution">
    <text evidence="3">The sequence shown here is derived from an EMBL/GenBank/DDBJ whole genome shotgun (WGS) entry which is preliminary data.</text>
</comment>
<dbReference type="InterPro" id="IPR020084">
    <property type="entry name" value="NUDIX_hydrolase_CS"/>
</dbReference>
<organism evidence="3 4">
    <name type="scientific">Raineya orbicola</name>
    <dbReference type="NCBI Taxonomy" id="2016530"/>
    <lineage>
        <taxon>Bacteria</taxon>
        <taxon>Pseudomonadati</taxon>
        <taxon>Bacteroidota</taxon>
        <taxon>Cytophagia</taxon>
        <taxon>Cytophagales</taxon>
        <taxon>Raineyaceae</taxon>
        <taxon>Raineya</taxon>
    </lineage>
</organism>
<dbReference type="PROSITE" id="PS51462">
    <property type="entry name" value="NUDIX"/>
    <property type="match status" value="1"/>
</dbReference>
<reference evidence="3 4" key="1">
    <citation type="submission" date="2017-06" db="EMBL/GenBank/DDBJ databases">
        <title>Raineya orbicola gen. nov., sp. nov. a slightly thermophilic bacterium of the phylum Bacteroidetes and the description of Raineyaceae fam. nov.</title>
        <authorList>
            <person name="Albuquerque L."/>
            <person name="Polonia A.R.M."/>
            <person name="Barroso C."/>
            <person name="Froufe H.J.C."/>
            <person name="Lage O."/>
            <person name="Lobo-Da-Cunha A."/>
            <person name="Egas C."/>
            <person name="Da Costa M.S."/>
        </authorList>
    </citation>
    <scope>NUCLEOTIDE SEQUENCE [LARGE SCALE GENOMIC DNA]</scope>
    <source>
        <strain evidence="3 4">SPSPC-11</strain>
    </source>
</reference>
<accession>A0A2N3I827</accession>
<name>A0A2N3I827_9BACT</name>
<protein>
    <submittedName>
        <fullName evidence="3">NUDIX domain</fullName>
    </submittedName>
</protein>
<dbReference type="PANTHER" id="PTHR43736">
    <property type="entry name" value="ADP-RIBOSE PYROPHOSPHATASE"/>
    <property type="match status" value="1"/>
</dbReference>
<dbReference type="SUPFAM" id="SSF55811">
    <property type="entry name" value="Nudix"/>
    <property type="match status" value="1"/>
</dbReference>
<evidence type="ECO:0000259" key="2">
    <source>
        <dbReference type="PROSITE" id="PS51462"/>
    </source>
</evidence>
<dbReference type="PROSITE" id="PS00893">
    <property type="entry name" value="NUDIX_BOX"/>
    <property type="match status" value="1"/>
</dbReference>
<dbReference type="Gene3D" id="3.90.79.10">
    <property type="entry name" value="Nucleoside Triphosphate Pyrophosphohydrolase"/>
    <property type="match status" value="1"/>
</dbReference>
<evidence type="ECO:0000313" key="4">
    <source>
        <dbReference type="Proteomes" id="UP000233387"/>
    </source>
</evidence>
<evidence type="ECO:0000313" key="3">
    <source>
        <dbReference type="EMBL" id="PKQ66457.1"/>
    </source>
</evidence>
<dbReference type="InterPro" id="IPR015797">
    <property type="entry name" value="NUDIX_hydrolase-like_dom_sf"/>
</dbReference>
<dbReference type="Pfam" id="PF00293">
    <property type="entry name" value="NUDIX"/>
    <property type="match status" value="1"/>
</dbReference>
<keyword evidence="4" id="KW-1185">Reference proteome</keyword>
<dbReference type="AlphaFoldDB" id="A0A2N3I827"/>
<proteinExistence type="predicted"/>
<gene>
    <name evidence="3" type="ORF">Rain11_2368</name>
</gene>